<feature type="signal peptide" evidence="1">
    <location>
        <begin position="1"/>
        <end position="19"/>
    </location>
</feature>
<sequence>MRRGLLTLALLAFAPGVFAQDAAVSSQGSSTTMAELIKQGYEIKAAVPNGSKFIVFLQKENSAYACEFASLQNSRCGSIN</sequence>
<keyword evidence="3" id="KW-1185">Reference proteome</keyword>
<evidence type="ECO:0000313" key="3">
    <source>
        <dbReference type="Proteomes" id="UP000291088"/>
    </source>
</evidence>
<reference evidence="2 3" key="1">
    <citation type="submission" date="2019-01" db="EMBL/GenBank/DDBJ databases">
        <authorList>
            <person name="Deng T."/>
        </authorList>
    </citation>
    <scope>NUCLEOTIDE SEQUENCE [LARGE SCALE GENOMIC DNA]</scope>
    <source>
        <strain evidence="2 3">F8825</strain>
    </source>
</reference>
<dbReference type="AlphaFoldDB" id="A0A4V1RRU2"/>
<dbReference type="EMBL" id="SDVB01000170">
    <property type="protein sequence ID" value="RYC17644.1"/>
    <property type="molecule type" value="Genomic_DNA"/>
</dbReference>
<organism evidence="2 3">
    <name type="scientific">Ciceribacter ferrooxidans</name>
    <dbReference type="NCBI Taxonomy" id="2509717"/>
    <lineage>
        <taxon>Bacteria</taxon>
        <taxon>Pseudomonadati</taxon>
        <taxon>Pseudomonadota</taxon>
        <taxon>Alphaproteobacteria</taxon>
        <taxon>Hyphomicrobiales</taxon>
        <taxon>Rhizobiaceae</taxon>
        <taxon>Ciceribacter</taxon>
    </lineage>
</organism>
<dbReference type="Proteomes" id="UP000291088">
    <property type="component" value="Unassembled WGS sequence"/>
</dbReference>
<evidence type="ECO:0000256" key="1">
    <source>
        <dbReference type="SAM" id="SignalP"/>
    </source>
</evidence>
<protein>
    <submittedName>
        <fullName evidence="2">Uncharacterized protein</fullName>
    </submittedName>
</protein>
<gene>
    <name evidence="2" type="ORF">EUU22_06605</name>
</gene>
<feature type="chain" id="PRO_5020944398" evidence="1">
    <location>
        <begin position="20"/>
        <end position="80"/>
    </location>
</feature>
<comment type="caution">
    <text evidence="2">The sequence shown here is derived from an EMBL/GenBank/DDBJ whole genome shotgun (WGS) entry which is preliminary data.</text>
</comment>
<keyword evidence="1" id="KW-0732">Signal</keyword>
<proteinExistence type="predicted"/>
<name>A0A4V1RRU2_9HYPH</name>
<evidence type="ECO:0000313" key="2">
    <source>
        <dbReference type="EMBL" id="RYC17644.1"/>
    </source>
</evidence>
<dbReference type="OrthoDB" id="8303610at2"/>
<accession>A0A4V1RRU2</accession>
<dbReference type="RefSeq" id="WP_129331231.1">
    <property type="nucleotide sequence ID" value="NZ_SDVB01000170.1"/>
</dbReference>